<dbReference type="InterPro" id="IPR045339">
    <property type="entry name" value="DUF6534"/>
</dbReference>
<keyword evidence="1" id="KW-0812">Transmembrane</keyword>
<keyword evidence="1" id="KW-1133">Transmembrane helix</keyword>
<feature type="transmembrane region" description="Helical" evidence="1">
    <location>
        <begin position="125"/>
        <end position="146"/>
    </location>
</feature>
<dbReference type="AlphaFoldDB" id="S8FTC6"/>
<evidence type="ECO:0000259" key="2">
    <source>
        <dbReference type="Pfam" id="PF20152"/>
    </source>
</evidence>
<dbReference type="InParanoid" id="S8FTC6"/>
<dbReference type="EMBL" id="KE504142">
    <property type="protein sequence ID" value="EPT01435.1"/>
    <property type="molecule type" value="Genomic_DNA"/>
</dbReference>
<dbReference type="STRING" id="743788.S8FTC6"/>
<protein>
    <recommendedName>
        <fullName evidence="2">DUF6534 domain-containing protein</fullName>
    </recommendedName>
</protein>
<organism evidence="3 4">
    <name type="scientific">Fomitopsis schrenkii</name>
    <name type="common">Brown rot fungus</name>
    <dbReference type="NCBI Taxonomy" id="2126942"/>
    <lineage>
        <taxon>Eukaryota</taxon>
        <taxon>Fungi</taxon>
        <taxon>Dikarya</taxon>
        <taxon>Basidiomycota</taxon>
        <taxon>Agaricomycotina</taxon>
        <taxon>Agaricomycetes</taxon>
        <taxon>Polyporales</taxon>
        <taxon>Fomitopsis</taxon>
    </lineage>
</organism>
<accession>S8FTC6</accession>
<keyword evidence="4" id="KW-1185">Reference proteome</keyword>
<dbReference type="PANTHER" id="PTHR40465">
    <property type="entry name" value="CHROMOSOME 1, WHOLE GENOME SHOTGUN SEQUENCE"/>
    <property type="match status" value="1"/>
</dbReference>
<sequence length="252" mass="28387">MTTDNSSLDDHLNNTVGCVFVGILLELILYGFFIAQTQYYFHEYPYDRLYLQILVRSLDTARTCCDLQFLWSYLVTSHGNIDGMSRFTGVKAEFFLAALVVLIVQMYYIHSIWRFMAHRWHRIPLTITMALLAILSFCACSSLVDLDQLTESSICTHSRLARAKIPASIETVTAVVTDVYIAIALSITLRGKRTGFSGTDTLISKLVTFAIHRGILTAVLQLLHFATYIGTFHDGPNKLIWAVFHFPGSKSS</sequence>
<dbReference type="eggNOG" id="ENOG502R1AP">
    <property type="taxonomic scope" value="Eukaryota"/>
</dbReference>
<dbReference type="Proteomes" id="UP000015241">
    <property type="component" value="Unassembled WGS sequence"/>
</dbReference>
<proteinExistence type="predicted"/>
<feature type="domain" description="DUF6534" evidence="2">
    <location>
        <begin position="174"/>
        <end position="247"/>
    </location>
</feature>
<gene>
    <name evidence="3" type="ORF">FOMPIDRAFT_1120437</name>
</gene>
<dbReference type="OrthoDB" id="2767207at2759"/>
<feature type="transmembrane region" description="Helical" evidence="1">
    <location>
        <begin position="167"/>
        <end position="189"/>
    </location>
</feature>
<feature type="transmembrane region" description="Helical" evidence="1">
    <location>
        <begin position="94"/>
        <end position="113"/>
    </location>
</feature>
<feature type="transmembrane region" description="Helical" evidence="1">
    <location>
        <begin position="209"/>
        <end position="229"/>
    </location>
</feature>
<evidence type="ECO:0000313" key="4">
    <source>
        <dbReference type="Proteomes" id="UP000015241"/>
    </source>
</evidence>
<dbReference type="Pfam" id="PF20152">
    <property type="entry name" value="DUF6534"/>
    <property type="match status" value="1"/>
</dbReference>
<dbReference type="HOGENOM" id="CLU_046025_5_1_1"/>
<keyword evidence="1" id="KW-0472">Membrane</keyword>
<evidence type="ECO:0000256" key="1">
    <source>
        <dbReference type="SAM" id="Phobius"/>
    </source>
</evidence>
<name>S8FTC6_FOMSC</name>
<dbReference type="PANTHER" id="PTHR40465:SF1">
    <property type="entry name" value="DUF6534 DOMAIN-CONTAINING PROTEIN"/>
    <property type="match status" value="1"/>
</dbReference>
<feature type="transmembrane region" description="Helical" evidence="1">
    <location>
        <begin position="12"/>
        <end position="33"/>
    </location>
</feature>
<reference evidence="3 4" key="1">
    <citation type="journal article" date="2012" name="Science">
        <title>The Paleozoic origin of enzymatic lignin decomposition reconstructed from 31 fungal genomes.</title>
        <authorList>
            <person name="Floudas D."/>
            <person name="Binder M."/>
            <person name="Riley R."/>
            <person name="Barry K."/>
            <person name="Blanchette R.A."/>
            <person name="Henrissat B."/>
            <person name="Martinez A.T."/>
            <person name="Otillar R."/>
            <person name="Spatafora J.W."/>
            <person name="Yadav J.S."/>
            <person name="Aerts A."/>
            <person name="Benoit I."/>
            <person name="Boyd A."/>
            <person name="Carlson A."/>
            <person name="Copeland A."/>
            <person name="Coutinho P.M."/>
            <person name="de Vries R.P."/>
            <person name="Ferreira P."/>
            <person name="Findley K."/>
            <person name="Foster B."/>
            <person name="Gaskell J."/>
            <person name="Glotzer D."/>
            <person name="Gorecki P."/>
            <person name="Heitman J."/>
            <person name="Hesse C."/>
            <person name="Hori C."/>
            <person name="Igarashi K."/>
            <person name="Jurgens J.A."/>
            <person name="Kallen N."/>
            <person name="Kersten P."/>
            <person name="Kohler A."/>
            <person name="Kuees U."/>
            <person name="Kumar T.K.A."/>
            <person name="Kuo A."/>
            <person name="LaButti K."/>
            <person name="Larrondo L.F."/>
            <person name="Lindquist E."/>
            <person name="Ling A."/>
            <person name="Lombard V."/>
            <person name="Lucas S."/>
            <person name="Lundell T."/>
            <person name="Martin R."/>
            <person name="McLaughlin D.J."/>
            <person name="Morgenstern I."/>
            <person name="Morin E."/>
            <person name="Murat C."/>
            <person name="Nagy L.G."/>
            <person name="Nolan M."/>
            <person name="Ohm R.A."/>
            <person name="Patyshakuliyeva A."/>
            <person name="Rokas A."/>
            <person name="Ruiz-Duenas F.J."/>
            <person name="Sabat G."/>
            <person name="Salamov A."/>
            <person name="Samejima M."/>
            <person name="Schmutz J."/>
            <person name="Slot J.C."/>
            <person name="St John F."/>
            <person name="Stenlid J."/>
            <person name="Sun H."/>
            <person name="Sun S."/>
            <person name="Syed K."/>
            <person name="Tsang A."/>
            <person name="Wiebenga A."/>
            <person name="Young D."/>
            <person name="Pisabarro A."/>
            <person name="Eastwood D.C."/>
            <person name="Martin F."/>
            <person name="Cullen D."/>
            <person name="Grigoriev I.V."/>
            <person name="Hibbett D.S."/>
        </authorList>
    </citation>
    <scope>NUCLEOTIDE SEQUENCE</scope>
    <source>
        <strain evidence="4">FP-58527</strain>
    </source>
</reference>
<evidence type="ECO:0000313" key="3">
    <source>
        <dbReference type="EMBL" id="EPT01435.1"/>
    </source>
</evidence>